<organism evidence="3 4">
    <name type="scientific">Ilumatobacter coccineus (strain NBRC 103263 / KCTC 29153 / YM16-304)</name>
    <dbReference type="NCBI Taxonomy" id="1313172"/>
    <lineage>
        <taxon>Bacteria</taxon>
        <taxon>Bacillati</taxon>
        <taxon>Actinomycetota</taxon>
        <taxon>Acidimicrobiia</taxon>
        <taxon>Acidimicrobiales</taxon>
        <taxon>Ilumatobacteraceae</taxon>
        <taxon>Ilumatobacter</taxon>
    </lineage>
</organism>
<keyword evidence="4" id="KW-1185">Reference proteome</keyword>
<dbReference type="Pfam" id="PF13459">
    <property type="entry name" value="Fer4_15"/>
    <property type="match status" value="1"/>
</dbReference>
<dbReference type="SUPFAM" id="SSF54862">
    <property type="entry name" value="4Fe-4S ferredoxins"/>
    <property type="match status" value="1"/>
</dbReference>
<proteinExistence type="predicted"/>
<gene>
    <name evidence="3" type="ORF">YM304_18020</name>
</gene>
<dbReference type="PANTHER" id="PTHR39163:SF1">
    <property type="entry name" value="FERREDOXIN"/>
    <property type="match status" value="1"/>
</dbReference>
<dbReference type="InterPro" id="IPR017896">
    <property type="entry name" value="4Fe4S_Fe-S-bd"/>
</dbReference>
<dbReference type="PANTHER" id="PTHR39163">
    <property type="entry name" value="FERREDOXIN"/>
    <property type="match status" value="1"/>
</dbReference>
<feature type="domain" description="4Fe-4S ferredoxin-type" evidence="2">
    <location>
        <begin position="1"/>
        <end position="30"/>
    </location>
</feature>
<dbReference type="EMBL" id="AP012057">
    <property type="protein sequence ID" value="BAN02116.1"/>
    <property type="molecule type" value="Genomic_DNA"/>
</dbReference>
<dbReference type="InterPro" id="IPR052395">
    <property type="entry name" value="ET_Ferredoxin"/>
</dbReference>
<dbReference type="Gene3D" id="3.30.70.20">
    <property type="match status" value="1"/>
</dbReference>
<name>A0A6C7EDR4_ILUCY</name>
<evidence type="ECO:0000313" key="4">
    <source>
        <dbReference type="Proteomes" id="UP000011863"/>
    </source>
</evidence>
<dbReference type="OrthoDB" id="4557285at2"/>
<evidence type="ECO:0000313" key="3">
    <source>
        <dbReference type="EMBL" id="BAN02116.1"/>
    </source>
</evidence>
<sequence length="88" mass="9355">MKVWIDQDLCTGDGLCEEIAPDVFFGMDDGLFYVKETAANFGSEKLFDGNANPAGSDGMARIPDGGLESVIEAAEECPGECIFIDVEG</sequence>
<protein>
    <recommendedName>
        <fullName evidence="2">4Fe-4S ferredoxin-type domain-containing protein</fullName>
    </recommendedName>
</protein>
<reference evidence="3 4" key="1">
    <citation type="journal article" date="2013" name="Int. J. Syst. Evol. Microbiol.">
        <title>Ilumatobacter nonamiense sp. nov. and Ilumatobacter coccineum sp. nov., isolated from seashore sand.</title>
        <authorList>
            <person name="Matsumoto A."/>
            <person name="Kasai H."/>
            <person name="Matsuo Y."/>
            <person name="Shizuri Y."/>
            <person name="Ichikawa N."/>
            <person name="Fujita N."/>
            <person name="Omura S."/>
            <person name="Takahashi Y."/>
        </authorList>
    </citation>
    <scope>NUCLEOTIDE SEQUENCE [LARGE SCALE GENOMIC DNA]</scope>
    <source>
        <strain evidence="4">NBRC 103263 / KCTC 29153 / YM16-304</strain>
    </source>
</reference>
<evidence type="ECO:0000259" key="2">
    <source>
        <dbReference type="PROSITE" id="PS51379"/>
    </source>
</evidence>
<dbReference type="AlphaFoldDB" id="A0A6C7EDR4"/>
<evidence type="ECO:0000256" key="1">
    <source>
        <dbReference type="ARBA" id="ARBA00001966"/>
    </source>
</evidence>
<comment type="cofactor">
    <cofactor evidence="1">
        <name>[4Fe-4S] cluster</name>
        <dbReference type="ChEBI" id="CHEBI:49883"/>
    </cofactor>
</comment>
<dbReference type="PROSITE" id="PS51379">
    <property type="entry name" value="4FE4S_FER_2"/>
    <property type="match status" value="1"/>
</dbReference>
<dbReference type="KEGG" id="aym:YM304_18020"/>
<dbReference type="RefSeq" id="WP_015441363.1">
    <property type="nucleotide sequence ID" value="NC_020520.1"/>
</dbReference>
<accession>A0A6C7EDR4</accession>
<dbReference type="Proteomes" id="UP000011863">
    <property type="component" value="Chromosome"/>
</dbReference>